<evidence type="ECO:0000313" key="3">
    <source>
        <dbReference type="EMBL" id="XDK32630.1"/>
    </source>
</evidence>
<sequence length="337" mass="37649">MKKAFYLCVFVVLAIVISACSSEKEDNDTNKKSGDGKKLTPVTFVLDWTPNTNHTGIYVAKEKGFFEEEGLDVEIILPGEVGSNQLVASGTADFGVSYQERLIMARPEGLPLVSIAAVIQHNTAGYASPVDKNIQTPKDFEGKKFGGIGVPLQEAMMRFIMEENGADVEKVDFINIGQSDWFTAIERDVDFSTVFYGWTGIEAGLRGLDINMMYYIDVADGLDFYTPVLVTSEDMIESDPDTVRAFIHGATKGYEFAIDNPEAAANILIEAEPDLDPELVKHSQEWLADRYQDDAEQWGIQELERWEKPAKFLHENGIVDELIDFEKAFTNDFLPEK</sequence>
<dbReference type="EMBL" id="CP162599">
    <property type="protein sequence ID" value="XDK32630.1"/>
    <property type="molecule type" value="Genomic_DNA"/>
</dbReference>
<dbReference type="AlphaFoldDB" id="A0AB39HQR9"/>
<reference evidence="3" key="1">
    <citation type="submission" date="2024-07" db="EMBL/GenBank/DDBJ databases">
        <title>Halotolerant mesophilic bacterium Ornithinibacillus sp. 4-3, sp. nov., isolated from soil.</title>
        <authorList>
            <person name="Sidarenka A.V."/>
            <person name="Guliayeva D.E."/>
            <person name="Leanovich S.I."/>
            <person name="Hileuskaya K.S."/>
            <person name="Akhremchuk A.E."/>
            <person name="Sikolenko M.A."/>
            <person name="Valentovich L.N."/>
        </authorList>
    </citation>
    <scope>NUCLEOTIDE SEQUENCE</scope>
    <source>
        <strain evidence="3">4-3</strain>
    </source>
</reference>
<dbReference type="PANTHER" id="PTHR31528:SF3">
    <property type="entry name" value="THIAMINE BIOSYNTHESIS PROTEIN HI_0357-RELATED"/>
    <property type="match status" value="1"/>
</dbReference>
<dbReference type="PANTHER" id="PTHR31528">
    <property type="entry name" value="4-AMINO-5-HYDROXYMETHYL-2-METHYLPYRIMIDINE PHOSPHATE SYNTHASE THI11-RELATED"/>
    <property type="match status" value="1"/>
</dbReference>
<dbReference type="PROSITE" id="PS51257">
    <property type="entry name" value="PROKAR_LIPOPROTEIN"/>
    <property type="match status" value="1"/>
</dbReference>
<gene>
    <name evidence="3" type="ORF">AB4Y30_16730</name>
</gene>
<protein>
    <submittedName>
        <fullName evidence="3">ABC transporter substrate-binding protein</fullName>
    </submittedName>
</protein>
<dbReference type="SUPFAM" id="SSF53850">
    <property type="entry name" value="Periplasmic binding protein-like II"/>
    <property type="match status" value="1"/>
</dbReference>
<name>A0AB39HQR9_9BACI</name>
<feature type="domain" description="SsuA/THI5-like" evidence="2">
    <location>
        <begin position="51"/>
        <end position="264"/>
    </location>
</feature>
<dbReference type="GO" id="GO:0009228">
    <property type="term" value="P:thiamine biosynthetic process"/>
    <property type="evidence" value="ECO:0007669"/>
    <property type="project" value="InterPro"/>
</dbReference>
<dbReference type="Pfam" id="PF09084">
    <property type="entry name" value="NMT1"/>
    <property type="match status" value="1"/>
</dbReference>
<proteinExistence type="predicted"/>
<evidence type="ECO:0000256" key="1">
    <source>
        <dbReference type="SAM" id="SignalP"/>
    </source>
</evidence>
<dbReference type="Gene3D" id="3.40.190.10">
    <property type="entry name" value="Periplasmic binding protein-like II"/>
    <property type="match status" value="2"/>
</dbReference>
<dbReference type="InterPro" id="IPR015168">
    <property type="entry name" value="SsuA/THI5"/>
</dbReference>
<keyword evidence="1" id="KW-0732">Signal</keyword>
<dbReference type="InterPro" id="IPR027939">
    <property type="entry name" value="NMT1/THI5"/>
</dbReference>
<accession>A0AB39HQR9</accession>
<organism evidence="3">
    <name type="scientific">Ornithinibacillus sp. 4-3</name>
    <dbReference type="NCBI Taxonomy" id="3231488"/>
    <lineage>
        <taxon>Bacteria</taxon>
        <taxon>Bacillati</taxon>
        <taxon>Bacillota</taxon>
        <taxon>Bacilli</taxon>
        <taxon>Bacillales</taxon>
        <taxon>Bacillaceae</taxon>
        <taxon>Ornithinibacillus</taxon>
    </lineage>
</organism>
<feature type="signal peptide" evidence="1">
    <location>
        <begin position="1"/>
        <end position="21"/>
    </location>
</feature>
<evidence type="ECO:0000259" key="2">
    <source>
        <dbReference type="Pfam" id="PF09084"/>
    </source>
</evidence>
<feature type="chain" id="PRO_5044345077" evidence="1">
    <location>
        <begin position="22"/>
        <end position="337"/>
    </location>
</feature>
<dbReference type="RefSeq" id="WP_368653318.1">
    <property type="nucleotide sequence ID" value="NZ_CP162599.1"/>
</dbReference>